<proteinExistence type="inferred from homology"/>
<dbReference type="EC" id="2.4.1.-" evidence="1"/>
<organism evidence="2 3">
    <name type="scientific">Cyprinus carpio</name>
    <name type="common">Common carp</name>
    <dbReference type="NCBI Taxonomy" id="7962"/>
    <lineage>
        <taxon>Eukaryota</taxon>
        <taxon>Metazoa</taxon>
        <taxon>Chordata</taxon>
        <taxon>Craniata</taxon>
        <taxon>Vertebrata</taxon>
        <taxon>Euteleostomi</taxon>
        <taxon>Actinopterygii</taxon>
        <taxon>Neopterygii</taxon>
        <taxon>Teleostei</taxon>
        <taxon>Ostariophysi</taxon>
        <taxon>Cypriniformes</taxon>
        <taxon>Cyprinidae</taxon>
        <taxon>Cyprininae</taxon>
        <taxon>Cyprinus</taxon>
    </lineage>
</organism>
<reference evidence="2" key="1">
    <citation type="submission" date="2025-08" db="UniProtKB">
        <authorList>
            <consortium name="Ensembl"/>
        </authorList>
    </citation>
    <scope>IDENTIFICATION</scope>
</reference>
<sequence length="232" mass="25915">MRIAMLVSLIRPTGPTVVGISLGFTLSLLSDTWVDESCDFDWIGAADEMLTGHPGSSEGARKPISISKGSWTPKYLHVITEHNITELGIHERLFVSVLTSKTTMNTLAVAINRTLNQQLSVQYLLDESYTQPERLKTIVSHLRMDLQLYMGQPREFIGGETKGRYCHSGPGFLLSCALLLKLQPFLEHCRTDIVSIRPDEWLGRCIIDYAGISCVDEYEVRGNNKLGLKFGL</sequence>
<dbReference type="InterPro" id="IPR008428">
    <property type="entry name" value="Chond_GalNAc"/>
</dbReference>
<comment type="similarity">
    <text evidence="1">Belongs to the chondroitin N-acetylgalactosaminyltransferase family.</text>
</comment>
<evidence type="ECO:0000256" key="1">
    <source>
        <dbReference type="RuleBase" id="RU364016"/>
    </source>
</evidence>
<dbReference type="GO" id="GO:0008376">
    <property type="term" value="F:acetylgalactosaminyltransferase activity"/>
    <property type="evidence" value="ECO:0007669"/>
    <property type="project" value="InterPro"/>
</dbReference>
<dbReference type="Ensembl" id="ENSCCRT00015116715.1">
    <property type="protein sequence ID" value="ENSCCRP00015113139.1"/>
    <property type="gene ID" value="ENSCCRG00015044798.1"/>
</dbReference>
<dbReference type="AlphaFoldDB" id="A0A8C2AZX5"/>
<keyword evidence="1" id="KW-0333">Golgi apparatus</keyword>
<evidence type="ECO:0000313" key="3">
    <source>
        <dbReference type="Proteomes" id="UP000694700"/>
    </source>
</evidence>
<dbReference type="Gene3D" id="3.90.550.50">
    <property type="match status" value="1"/>
</dbReference>
<keyword evidence="1" id="KW-0812">Transmembrane</keyword>
<accession>A0A8C2AZX5</accession>
<protein>
    <recommendedName>
        <fullName evidence="1">Hexosyltransferase</fullName>
        <ecNumber evidence="1">2.4.1.-</ecNumber>
    </recommendedName>
</protein>
<keyword evidence="1" id="KW-0735">Signal-anchor</keyword>
<dbReference type="GO" id="GO:0032580">
    <property type="term" value="C:Golgi cisterna membrane"/>
    <property type="evidence" value="ECO:0007669"/>
    <property type="project" value="UniProtKB-SubCell"/>
</dbReference>
<comment type="subcellular location">
    <subcellularLocation>
        <location evidence="1">Golgi apparatus</location>
        <location evidence="1">Golgi stack membrane</location>
        <topology evidence="1">Single-pass type II membrane protein</topology>
    </subcellularLocation>
</comment>
<dbReference type="Proteomes" id="UP000694700">
    <property type="component" value="Unplaced"/>
</dbReference>
<evidence type="ECO:0000313" key="2">
    <source>
        <dbReference type="Ensembl" id="ENSCCRP00015113139.1"/>
    </source>
</evidence>
<keyword evidence="1" id="KW-0808">Transferase</keyword>
<dbReference type="Pfam" id="PF05679">
    <property type="entry name" value="CHGN"/>
    <property type="match status" value="1"/>
</dbReference>
<name>A0A8C2AZX5_CYPCA</name>